<dbReference type="HOGENOM" id="CLU_334624_0_0_1"/>
<evidence type="ECO:0000313" key="3">
    <source>
        <dbReference type="Proteomes" id="UP000019487"/>
    </source>
</evidence>
<feature type="compositionally biased region" description="Acidic residues" evidence="1">
    <location>
        <begin position="813"/>
        <end position="834"/>
    </location>
</feature>
<dbReference type="EMBL" id="AYSA01000258">
    <property type="protein sequence ID" value="ESZ94265.1"/>
    <property type="molecule type" value="Genomic_DNA"/>
</dbReference>
<evidence type="ECO:0000256" key="1">
    <source>
        <dbReference type="SAM" id="MobiDB-lite"/>
    </source>
</evidence>
<reference evidence="2 3" key="1">
    <citation type="journal article" date="2014" name="Genome Announc.">
        <title>Draft genome sequence of Sclerotinia borealis, a psychrophilic plant pathogenic fungus.</title>
        <authorList>
            <person name="Mardanov A.V."/>
            <person name="Beletsky A.V."/>
            <person name="Kadnikov V.V."/>
            <person name="Ignatov A.N."/>
            <person name="Ravin N.V."/>
        </authorList>
    </citation>
    <scope>NUCLEOTIDE SEQUENCE [LARGE SCALE GENOMIC DNA]</scope>
    <source>
        <strain evidence="3">F-4157</strain>
    </source>
</reference>
<protein>
    <submittedName>
        <fullName evidence="2">Uncharacterized protein</fullName>
    </submittedName>
</protein>
<keyword evidence="3" id="KW-1185">Reference proteome</keyword>
<dbReference type="Proteomes" id="UP000019487">
    <property type="component" value="Unassembled WGS sequence"/>
</dbReference>
<dbReference type="OrthoDB" id="3532007at2759"/>
<feature type="compositionally biased region" description="Polar residues" evidence="1">
    <location>
        <begin position="175"/>
        <end position="188"/>
    </location>
</feature>
<name>W9CIA4_SCLBF</name>
<feature type="region of interest" description="Disordered" evidence="1">
    <location>
        <begin position="807"/>
        <end position="835"/>
    </location>
</feature>
<feature type="compositionally biased region" description="Basic and acidic residues" evidence="1">
    <location>
        <begin position="760"/>
        <end position="787"/>
    </location>
</feature>
<feature type="region of interest" description="Disordered" evidence="1">
    <location>
        <begin position="151"/>
        <end position="191"/>
    </location>
</feature>
<comment type="caution">
    <text evidence="2">The sequence shown here is derived from an EMBL/GenBank/DDBJ whole genome shotgun (WGS) entry which is preliminary data.</text>
</comment>
<evidence type="ECO:0000313" key="2">
    <source>
        <dbReference type="EMBL" id="ESZ94265.1"/>
    </source>
</evidence>
<dbReference type="AlphaFoldDB" id="W9CIA4"/>
<feature type="compositionally biased region" description="Polar residues" evidence="1">
    <location>
        <begin position="151"/>
        <end position="164"/>
    </location>
</feature>
<sequence>MLNGDNLAYGTMDTDGSEVVAASSERVERPKIERRKTTYTFPIKIMPSPKSTTTSSTSPEFTEVETQAYYNESLDYNYISSRFAFSLGLKPDADREAKPRSKSVSKPKIPFKPKHLARSQTAPVAEIKPLQRSITEPLFRRVFAPLNRENTISEDTPASTSTNYPLPPRLPPRRTSTTATLVPSNSQAPPIFSLLEPTPEAIARSSLTSPLFPDADLNPFSPRPGATFGAMVADTPPRTAQRPKPLHTHTEGHPSLFEALNSHPVIPITNVPTIFTEEPEGISEEPEEISNETEEISNETERNLEGMGIGTGIGMGFGIGEEIRGREEDLDPNAMTGDLTLHWKSTPLSRYTQRTVFWIVPHAKFDVVFGHDETDFNIPIRNPPKWGLGSWGIGAGKGRAERNQFREGIRRGVLKKVLDQSNFSLLHSATNIMDAWLRPPYPSHLRAGSNLSDSKVHLLSGNGREEDVVELPLTLSELHHQLEKELHCADERRRKHEGKRAVNIWDVRAGKAVLAEQAKGASGEIRKLVGVVVKDVRERDVGKTVVIAGLEEAPVLGSAADVETETASDEIVHVENPLTTTSHANATDAANEDLAIQPQLQPRTSLPLSPLISTSPLQTEQIHINIPAPTGAPNPTPTIDILPNPQTFELSPTVANQSQSQSASSSLRVEFTDAQMQAQMHAQMDAEAELQAEAEAEAEIKAQMEKDIQAQMEREVQEQIEQDEWEERDEDMRIAPALPPRPLRFESAVLASGLESGLDSIKEVKETGSENENEKGSEMEMVKDKGKMSISTSTDIHIHTSLSKLRSAHALDGGDEDGEDEDDDEGDGYGDDGNEMMSEIMLAGIPVRKLELDGDGDGDFGEGVDGFEQMSEIYVGDRDAGMNVKERFEKLWETEDEGVHREKRVWRGRFRGVLGELLMVRGGRV</sequence>
<feature type="region of interest" description="Disordered" evidence="1">
    <location>
        <begin position="760"/>
        <end position="791"/>
    </location>
</feature>
<accession>W9CIA4</accession>
<feature type="compositionally biased region" description="Basic residues" evidence="1">
    <location>
        <begin position="100"/>
        <end position="117"/>
    </location>
</feature>
<proteinExistence type="predicted"/>
<gene>
    <name evidence="2" type="ORF">SBOR_5333</name>
</gene>
<feature type="region of interest" description="Disordered" evidence="1">
    <location>
        <begin position="92"/>
        <end position="117"/>
    </location>
</feature>
<organism evidence="2 3">
    <name type="scientific">Sclerotinia borealis (strain F-4128)</name>
    <dbReference type="NCBI Taxonomy" id="1432307"/>
    <lineage>
        <taxon>Eukaryota</taxon>
        <taxon>Fungi</taxon>
        <taxon>Dikarya</taxon>
        <taxon>Ascomycota</taxon>
        <taxon>Pezizomycotina</taxon>
        <taxon>Leotiomycetes</taxon>
        <taxon>Helotiales</taxon>
        <taxon>Sclerotiniaceae</taxon>
        <taxon>Sclerotinia</taxon>
    </lineage>
</organism>